<dbReference type="STRING" id="6526.A0A2C9M3D9"/>
<dbReference type="InterPro" id="IPR009078">
    <property type="entry name" value="Ferritin-like_SF"/>
</dbReference>
<evidence type="ECO:0000313" key="6">
    <source>
        <dbReference type="Proteomes" id="UP000076420"/>
    </source>
</evidence>
<feature type="binding site" evidence="3">
    <location>
        <position position="167"/>
    </location>
    <ligand>
        <name>Fe cation</name>
        <dbReference type="ChEBI" id="CHEBI:24875"/>
        <label>2</label>
    </ligand>
</feature>
<dbReference type="EnsemblMetazoa" id="BGLB037958-RA">
    <property type="protein sequence ID" value="BGLB037958-PA"/>
    <property type="gene ID" value="BGLB037958"/>
</dbReference>
<dbReference type="NCBIfam" id="NF007186">
    <property type="entry name" value="PRK09614.1-5"/>
    <property type="match status" value="1"/>
</dbReference>
<dbReference type="Pfam" id="PF00268">
    <property type="entry name" value="Ribonuc_red_sm"/>
    <property type="match status" value="1"/>
</dbReference>
<evidence type="ECO:0000313" key="5">
    <source>
        <dbReference type="EnsemblMetazoa" id="BGLB037958-PA"/>
    </source>
</evidence>
<feature type="transmembrane region" description="Helical" evidence="4">
    <location>
        <begin position="155"/>
        <end position="181"/>
    </location>
</feature>
<reference evidence="5" key="1">
    <citation type="submission" date="2020-05" db="UniProtKB">
        <authorList>
            <consortium name="EnsemblMetazoa"/>
        </authorList>
    </citation>
    <scope>IDENTIFICATION</scope>
    <source>
        <strain evidence="5">BB02</strain>
    </source>
</reference>
<gene>
    <name evidence="5" type="primary">106062509</name>
</gene>
<comment type="similarity">
    <text evidence="1">Belongs to the ribonucleoside diphosphate reductase small chain family.</text>
</comment>
<evidence type="ECO:0000256" key="2">
    <source>
        <dbReference type="PIRSR" id="PIRSR000355-1"/>
    </source>
</evidence>
<organism evidence="5 6">
    <name type="scientific">Biomphalaria glabrata</name>
    <name type="common">Bloodfluke planorb</name>
    <name type="synonym">Freshwater snail</name>
    <dbReference type="NCBI Taxonomy" id="6526"/>
    <lineage>
        <taxon>Eukaryota</taxon>
        <taxon>Metazoa</taxon>
        <taxon>Spiralia</taxon>
        <taxon>Lophotrochozoa</taxon>
        <taxon>Mollusca</taxon>
        <taxon>Gastropoda</taxon>
        <taxon>Heterobranchia</taxon>
        <taxon>Euthyneura</taxon>
        <taxon>Panpulmonata</taxon>
        <taxon>Hygrophila</taxon>
        <taxon>Lymnaeoidea</taxon>
        <taxon>Planorbidae</taxon>
        <taxon>Biomphalaria</taxon>
    </lineage>
</organism>
<dbReference type="InterPro" id="IPR012348">
    <property type="entry name" value="RNR-like"/>
</dbReference>
<dbReference type="InterPro" id="IPR033909">
    <property type="entry name" value="RNR_small"/>
</dbReference>
<accession>A0A2C9M3D9</accession>
<evidence type="ECO:0000256" key="1">
    <source>
        <dbReference type="ARBA" id="ARBA00009303"/>
    </source>
</evidence>
<dbReference type="PIRSF" id="PIRSF000355">
    <property type="entry name" value="NrdB"/>
    <property type="match status" value="1"/>
</dbReference>
<keyword evidence="4" id="KW-0812">Transmembrane</keyword>
<protein>
    <submittedName>
        <fullName evidence="5">Uncharacterized protein</fullName>
    </submittedName>
</protein>
<feature type="binding site" evidence="3">
    <location>
        <position position="201"/>
    </location>
    <ligand>
        <name>Fe cation</name>
        <dbReference type="ChEBI" id="CHEBI:24875"/>
        <label>2</label>
    </ligand>
</feature>
<sequence>MLYREKVELMPLLEQRIFYKPFEYPWAYDAWLTQQKIMWFPEEVSMADDVKDWNTVLTKPEKNLLTQIFRFFTQADVEVHNCYMHKYSQVFKVPEICMMLAAFANMEGMHAKGYSYLLDTVGMPEIEYQAFMHYKEMKDKYECMQGFKVDTKKNIALTMAVFGGFTEGVQLFASFAMLINFQRFGKMKGMGQIVAWSIRDETLHTISMIKLLNTFINENPEIWDVELQQSIIDACNKIVTHEDAFIDLAFELGPVQGLTKEEVKSYIRFIANRRLMQMGLKPIYDVQKSPLEWLDEMQNGMEYANFF</sequence>
<keyword evidence="3" id="KW-0479">Metal-binding</keyword>
<dbReference type="Gene3D" id="1.10.620.20">
    <property type="entry name" value="Ribonucleotide Reductase, subunit A"/>
    <property type="match status" value="1"/>
</dbReference>
<keyword evidence="4" id="KW-1133">Transmembrane helix</keyword>
<feature type="binding site" evidence="3">
    <location>
        <position position="76"/>
    </location>
    <ligand>
        <name>Fe cation</name>
        <dbReference type="ChEBI" id="CHEBI:24875"/>
        <label>1</label>
    </ligand>
</feature>
<dbReference type="InterPro" id="IPR000358">
    <property type="entry name" value="RNR_small_fam"/>
</dbReference>
<feature type="active site" evidence="2">
    <location>
        <position position="114"/>
    </location>
</feature>
<comment type="cofactor">
    <cofactor evidence="3">
        <name>Fe cation</name>
        <dbReference type="ChEBI" id="CHEBI:24875"/>
    </cofactor>
    <text evidence="3">Binds 2 iron ions per subunit.</text>
</comment>
<dbReference type="CDD" id="cd01049">
    <property type="entry name" value="RNRR2"/>
    <property type="match status" value="1"/>
</dbReference>
<dbReference type="GO" id="GO:0016491">
    <property type="term" value="F:oxidoreductase activity"/>
    <property type="evidence" value="ECO:0007669"/>
    <property type="project" value="InterPro"/>
</dbReference>
<dbReference type="GO" id="GO:0009263">
    <property type="term" value="P:deoxyribonucleotide biosynthetic process"/>
    <property type="evidence" value="ECO:0007669"/>
    <property type="project" value="InterPro"/>
</dbReference>
<proteinExistence type="inferred from homology"/>
<feature type="binding site" evidence="3">
    <location>
        <position position="110"/>
    </location>
    <ligand>
        <name>Fe cation</name>
        <dbReference type="ChEBI" id="CHEBI:24875"/>
        <label>1</label>
    </ligand>
</feature>
<dbReference type="Proteomes" id="UP000076420">
    <property type="component" value="Unassembled WGS sequence"/>
</dbReference>
<feature type="binding site" evidence="3">
    <location>
        <position position="107"/>
    </location>
    <ligand>
        <name>Fe cation</name>
        <dbReference type="ChEBI" id="CHEBI:24875"/>
        <label>1</label>
    </ligand>
</feature>
<keyword evidence="3" id="KW-0408">Iron</keyword>
<dbReference type="VEuPathDB" id="VectorBase:BGLB037958"/>
<feature type="binding site" evidence="3">
    <location>
        <position position="107"/>
    </location>
    <ligand>
        <name>Fe cation</name>
        <dbReference type="ChEBI" id="CHEBI:24875"/>
        <label>2</label>
    </ligand>
</feature>
<keyword evidence="4" id="KW-0472">Membrane</keyword>
<dbReference type="PANTHER" id="PTHR23409:SF18">
    <property type="entry name" value="RIBONUCLEOSIDE-DIPHOSPHATE REDUCTASE SUBUNIT M2"/>
    <property type="match status" value="1"/>
</dbReference>
<dbReference type="SUPFAM" id="SSF47240">
    <property type="entry name" value="Ferritin-like"/>
    <property type="match status" value="1"/>
</dbReference>
<dbReference type="GO" id="GO:0046872">
    <property type="term" value="F:metal ion binding"/>
    <property type="evidence" value="ECO:0007669"/>
    <property type="project" value="UniProtKB-KW"/>
</dbReference>
<name>A0A2C9M3D9_BIOGL</name>
<evidence type="ECO:0000256" key="3">
    <source>
        <dbReference type="PIRSR" id="PIRSR000355-2"/>
    </source>
</evidence>
<dbReference type="AlphaFoldDB" id="A0A2C9M3D9"/>
<dbReference type="PANTHER" id="PTHR23409">
    <property type="entry name" value="RIBONUCLEOSIDE-DIPHOSPHATE REDUCTASE SMALL CHAIN"/>
    <property type="match status" value="1"/>
</dbReference>
<feature type="binding site" evidence="3">
    <location>
        <position position="204"/>
    </location>
    <ligand>
        <name>Fe cation</name>
        <dbReference type="ChEBI" id="CHEBI:24875"/>
        <label>2</label>
    </ligand>
</feature>
<evidence type="ECO:0000256" key="4">
    <source>
        <dbReference type="SAM" id="Phobius"/>
    </source>
</evidence>